<comment type="caution">
    <text evidence="1">The sequence shown here is derived from an EMBL/GenBank/DDBJ whole genome shotgun (WGS) entry which is preliminary data.</text>
</comment>
<gene>
    <name evidence="1" type="ORF">AVEN_239633_1</name>
</gene>
<protein>
    <submittedName>
        <fullName evidence="1">Uncharacterized protein</fullName>
    </submittedName>
</protein>
<reference evidence="1 2" key="1">
    <citation type="journal article" date="2019" name="Sci. Rep.">
        <title>Orb-weaving spider Araneus ventricosus genome elucidates the spidroin gene catalogue.</title>
        <authorList>
            <person name="Kono N."/>
            <person name="Nakamura H."/>
            <person name="Ohtoshi R."/>
            <person name="Moran D.A.P."/>
            <person name="Shinohara A."/>
            <person name="Yoshida Y."/>
            <person name="Fujiwara M."/>
            <person name="Mori M."/>
            <person name="Tomita M."/>
            <person name="Arakawa K."/>
        </authorList>
    </citation>
    <scope>NUCLEOTIDE SEQUENCE [LARGE SCALE GENOMIC DNA]</scope>
</reference>
<sequence>MGTKNILWRYTPLEFGMPGPSQSSCPVPGGREFGCGLHAQVILSLKSELKEFQQEGSVGVFGNLRFDVL</sequence>
<organism evidence="1 2">
    <name type="scientific">Araneus ventricosus</name>
    <name type="common">Orbweaver spider</name>
    <name type="synonym">Epeira ventricosa</name>
    <dbReference type="NCBI Taxonomy" id="182803"/>
    <lineage>
        <taxon>Eukaryota</taxon>
        <taxon>Metazoa</taxon>
        <taxon>Ecdysozoa</taxon>
        <taxon>Arthropoda</taxon>
        <taxon>Chelicerata</taxon>
        <taxon>Arachnida</taxon>
        <taxon>Araneae</taxon>
        <taxon>Araneomorphae</taxon>
        <taxon>Entelegynae</taxon>
        <taxon>Araneoidea</taxon>
        <taxon>Araneidae</taxon>
        <taxon>Araneus</taxon>
    </lineage>
</organism>
<dbReference type="EMBL" id="BGPR01029753">
    <property type="protein sequence ID" value="GBO01733.1"/>
    <property type="molecule type" value="Genomic_DNA"/>
</dbReference>
<name>A0A4Y2TM69_ARAVE</name>
<evidence type="ECO:0000313" key="2">
    <source>
        <dbReference type="Proteomes" id="UP000499080"/>
    </source>
</evidence>
<dbReference type="Proteomes" id="UP000499080">
    <property type="component" value="Unassembled WGS sequence"/>
</dbReference>
<accession>A0A4Y2TM69</accession>
<keyword evidence="2" id="KW-1185">Reference proteome</keyword>
<proteinExistence type="predicted"/>
<dbReference type="AlphaFoldDB" id="A0A4Y2TM69"/>
<feature type="non-terminal residue" evidence="1">
    <location>
        <position position="69"/>
    </location>
</feature>
<evidence type="ECO:0000313" key="1">
    <source>
        <dbReference type="EMBL" id="GBO01733.1"/>
    </source>
</evidence>